<reference evidence="1" key="1">
    <citation type="submission" date="2021-06" db="EMBL/GenBank/DDBJ databases">
        <authorList>
            <person name="Kallberg Y."/>
            <person name="Tangrot J."/>
            <person name="Rosling A."/>
        </authorList>
    </citation>
    <scope>NUCLEOTIDE SEQUENCE</scope>
    <source>
        <strain evidence="1">CL356</strain>
    </source>
</reference>
<sequence>WITSNLASKILSYKVQEQMAIISDHKQVTIILDWFKYKPNRICFNTNIYQFKDATPENIKGFKEDIELACLTSNTST</sequence>
<accession>A0ACA9NXA2</accession>
<evidence type="ECO:0000313" key="1">
    <source>
        <dbReference type="EMBL" id="CAG8672434.1"/>
    </source>
</evidence>
<keyword evidence="2" id="KW-1185">Reference proteome</keyword>
<dbReference type="EMBL" id="CAJVPT010024854">
    <property type="protein sequence ID" value="CAG8672434.1"/>
    <property type="molecule type" value="Genomic_DNA"/>
</dbReference>
<proteinExistence type="predicted"/>
<dbReference type="Proteomes" id="UP000789525">
    <property type="component" value="Unassembled WGS sequence"/>
</dbReference>
<feature type="non-terminal residue" evidence="1">
    <location>
        <position position="1"/>
    </location>
</feature>
<gene>
    <name evidence="1" type="ORF">ACOLOM_LOCUS9008</name>
</gene>
<organism evidence="1 2">
    <name type="scientific">Acaulospora colombiana</name>
    <dbReference type="NCBI Taxonomy" id="27376"/>
    <lineage>
        <taxon>Eukaryota</taxon>
        <taxon>Fungi</taxon>
        <taxon>Fungi incertae sedis</taxon>
        <taxon>Mucoromycota</taxon>
        <taxon>Glomeromycotina</taxon>
        <taxon>Glomeromycetes</taxon>
        <taxon>Diversisporales</taxon>
        <taxon>Acaulosporaceae</taxon>
        <taxon>Acaulospora</taxon>
    </lineage>
</organism>
<evidence type="ECO:0000313" key="2">
    <source>
        <dbReference type="Proteomes" id="UP000789525"/>
    </source>
</evidence>
<name>A0ACA9NXA2_9GLOM</name>
<comment type="caution">
    <text evidence="1">The sequence shown here is derived from an EMBL/GenBank/DDBJ whole genome shotgun (WGS) entry which is preliminary data.</text>
</comment>
<protein>
    <submittedName>
        <fullName evidence="1">15453_t:CDS:1</fullName>
    </submittedName>
</protein>